<dbReference type="FunFam" id="1.25.40.10:FF:000242">
    <property type="entry name" value="Pentatricopeptide repeat-containing protein"/>
    <property type="match status" value="1"/>
</dbReference>
<keyword evidence="1" id="KW-0677">Repeat</keyword>
<evidence type="ECO:0008006" key="6">
    <source>
        <dbReference type="Google" id="ProtNLM"/>
    </source>
</evidence>
<dbReference type="NCBIfam" id="TIGR00756">
    <property type="entry name" value="PPR"/>
    <property type="match status" value="3"/>
</dbReference>
<dbReference type="Pfam" id="PF13041">
    <property type="entry name" value="PPR_2"/>
    <property type="match status" value="2"/>
</dbReference>
<name>A0A9D4V3C1_ADICA</name>
<dbReference type="PANTHER" id="PTHR47926">
    <property type="entry name" value="PENTATRICOPEPTIDE REPEAT-CONTAINING PROTEIN"/>
    <property type="match status" value="1"/>
</dbReference>
<proteinExistence type="predicted"/>
<feature type="region of interest" description="Disordered" evidence="3">
    <location>
        <begin position="18"/>
        <end position="39"/>
    </location>
</feature>
<reference evidence="4" key="1">
    <citation type="submission" date="2021-01" db="EMBL/GenBank/DDBJ databases">
        <title>Adiantum capillus-veneris genome.</title>
        <authorList>
            <person name="Fang Y."/>
            <person name="Liao Q."/>
        </authorList>
    </citation>
    <scope>NUCLEOTIDE SEQUENCE</scope>
    <source>
        <strain evidence="4">H3</strain>
        <tissue evidence="4">Leaf</tissue>
    </source>
</reference>
<dbReference type="InterPro" id="IPR011990">
    <property type="entry name" value="TPR-like_helical_dom_sf"/>
</dbReference>
<sequence>MMGALAAPSLPGYNPLSQAAHVQQRSTHHQSPDHSSLQGSTFVRTCHKRGGVTFGYIDADVEDGAGYQGNENGDFLDSNHPRIVASGEDCGVSHFKHPNQGLARQPEIWFSDSAHNVSLLQTLCKQGHLDRAANCLDTIHTYLPSSVYLSLLRACNGKTSVAHVKQIHAHISCYSHDNLADLGGHLVATLIKCGALEDACFVSSRLPKRTVFSWTAIISAYVECGKSEDALRVYQSMQRDGVEANSHTFSSLFKACGSIPDLKLGRKLHTEARERGLSTHIFVGSTLVSMYSKCGSIIEAEDVFMVMVQRDTVVWNAMLAAYVEHEQDDKAIRLYRQMQEEHVIVDNYTLTFVLQACGNLASHESSCRNEEANKVSILEIGWAIFSNANMKSFAANDYVQTAFLTLLGKYGAVKEAEHIFWTMSSQNIVLWTAMLSVHTEQGHAEAALQLFKQLQADGFNPDRQAFVVALKACALLAKGTKFNGQVSKSIALEIGQALHADACENGYVSNILVGTALITMYGKCGALEEVEIVFSTLPAYDDVSWTALLSVFVENGEGPKAVQVYEEMGKHVIFDEVALVCILQASIDEGNLEMCKHLHFDMVSSGYDQLGFLAATLIHAYASCASIMDAQAVFDSLPDPDLVSGNASISGHTGEAAVRMYERMKLASVEPTEATFTSVLSACTHAGLVAEGLEYFDCLSRNYDVELNLTHYGCLVDLLGRAGDLERAAIVLQRMPMEADMSIWLSLLSACHMHGNMDVALEAFDFALNLHYSHGTPYIMLVQRVQMLRK</sequence>
<dbReference type="InterPro" id="IPR002885">
    <property type="entry name" value="PPR_rpt"/>
</dbReference>
<dbReference type="EMBL" id="JABFUD020000006">
    <property type="protein sequence ID" value="KAI5079004.1"/>
    <property type="molecule type" value="Genomic_DNA"/>
</dbReference>
<keyword evidence="5" id="KW-1185">Reference proteome</keyword>
<dbReference type="AlphaFoldDB" id="A0A9D4V3C1"/>
<protein>
    <recommendedName>
        <fullName evidence="6">Pentatricopeptide repeat-containing protein</fullName>
    </recommendedName>
</protein>
<evidence type="ECO:0000313" key="5">
    <source>
        <dbReference type="Proteomes" id="UP000886520"/>
    </source>
</evidence>
<evidence type="ECO:0000256" key="1">
    <source>
        <dbReference type="ARBA" id="ARBA00022737"/>
    </source>
</evidence>
<dbReference type="PROSITE" id="PS51375">
    <property type="entry name" value="PPR"/>
    <property type="match status" value="4"/>
</dbReference>
<organism evidence="4 5">
    <name type="scientific">Adiantum capillus-veneris</name>
    <name type="common">Maidenhair fern</name>
    <dbReference type="NCBI Taxonomy" id="13818"/>
    <lineage>
        <taxon>Eukaryota</taxon>
        <taxon>Viridiplantae</taxon>
        <taxon>Streptophyta</taxon>
        <taxon>Embryophyta</taxon>
        <taxon>Tracheophyta</taxon>
        <taxon>Polypodiopsida</taxon>
        <taxon>Polypodiidae</taxon>
        <taxon>Polypodiales</taxon>
        <taxon>Pteridineae</taxon>
        <taxon>Pteridaceae</taxon>
        <taxon>Vittarioideae</taxon>
        <taxon>Adiantum</taxon>
    </lineage>
</organism>
<gene>
    <name evidence="4" type="ORF">GOP47_0006675</name>
</gene>
<feature type="repeat" description="PPR" evidence="2">
    <location>
        <begin position="427"/>
        <end position="461"/>
    </location>
</feature>
<dbReference type="FunFam" id="1.25.40.10:FF:000381">
    <property type="entry name" value="Pentatricopeptide repeat-containing protein"/>
    <property type="match status" value="1"/>
</dbReference>
<dbReference type="Proteomes" id="UP000886520">
    <property type="component" value="Chromosome 6"/>
</dbReference>
<dbReference type="InterPro" id="IPR046960">
    <property type="entry name" value="PPR_At4g14850-like_plant"/>
</dbReference>
<dbReference type="Pfam" id="PF01535">
    <property type="entry name" value="PPR"/>
    <property type="match status" value="4"/>
</dbReference>
<dbReference type="GO" id="GO:0009451">
    <property type="term" value="P:RNA modification"/>
    <property type="evidence" value="ECO:0007669"/>
    <property type="project" value="InterPro"/>
</dbReference>
<evidence type="ECO:0000256" key="2">
    <source>
        <dbReference type="PROSITE-ProRule" id="PRU00708"/>
    </source>
</evidence>
<dbReference type="Gene3D" id="1.25.40.10">
    <property type="entry name" value="Tetratricopeptide repeat domain"/>
    <property type="match status" value="5"/>
</dbReference>
<evidence type="ECO:0000313" key="4">
    <source>
        <dbReference type="EMBL" id="KAI5079004.1"/>
    </source>
</evidence>
<comment type="caution">
    <text evidence="4">The sequence shown here is derived from an EMBL/GenBank/DDBJ whole genome shotgun (WGS) entry which is preliminary data.</text>
</comment>
<feature type="repeat" description="PPR" evidence="2">
    <location>
        <begin position="210"/>
        <end position="244"/>
    </location>
</feature>
<dbReference type="OrthoDB" id="1893323at2759"/>
<dbReference type="GO" id="GO:0003723">
    <property type="term" value="F:RNA binding"/>
    <property type="evidence" value="ECO:0007669"/>
    <property type="project" value="InterPro"/>
</dbReference>
<feature type="repeat" description="PPR" evidence="2">
    <location>
        <begin position="311"/>
        <end position="345"/>
    </location>
</feature>
<evidence type="ECO:0000256" key="3">
    <source>
        <dbReference type="SAM" id="MobiDB-lite"/>
    </source>
</evidence>
<feature type="repeat" description="PPR" evidence="2">
    <location>
        <begin position="541"/>
        <end position="571"/>
    </location>
</feature>
<accession>A0A9D4V3C1</accession>